<dbReference type="CDD" id="cd03474">
    <property type="entry name" value="Rieske_T4moC"/>
    <property type="match status" value="1"/>
</dbReference>
<reference evidence="6 7" key="1">
    <citation type="submission" date="2016-12" db="EMBL/GenBank/DDBJ databases">
        <title>Genome sequencing of Methylocaldum marinum.</title>
        <authorList>
            <person name="Takeuchi M."/>
            <person name="Kamagata Y."/>
            <person name="Hiraoka S."/>
            <person name="Oshima K."/>
            <person name="Hattori M."/>
            <person name="Iwasaki W."/>
        </authorList>
    </citation>
    <scope>NUCLEOTIDE SEQUENCE [LARGE SCALE GENOMIC DNA]</scope>
    <source>
        <strain evidence="6 7">S8</strain>
    </source>
</reference>
<dbReference type="SUPFAM" id="SSF50022">
    <property type="entry name" value="ISP domain"/>
    <property type="match status" value="1"/>
</dbReference>
<evidence type="ECO:0000256" key="3">
    <source>
        <dbReference type="ARBA" id="ARBA00023004"/>
    </source>
</evidence>
<dbReference type="RefSeq" id="WP_119632370.1">
    <property type="nucleotide sequence ID" value="NZ_AP017928.1"/>
</dbReference>
<evidence type="ECO:0000256" key="4">
    <source>
        <dbReference type="ARBA" id="ARBA00023014"/>
    </source>
</evidence>
<dbReference type="InterPro" id="IPR036922">
    <property type="entry name" value="Rieske_2Fe-2S_sf"/>
</dbReference>
<dbReference type="Proteomes" id="UP000266313">
    <property type="component" value="Chromosome"/>
</dbReference>
<keyword evidence="4" id="KW-0411">Iron-sulfur</keyword>
<dbReference type="GO" id="GO:0051537">
    <property type="term" value="F:2 iron, 2 sulfur cluster binding"/>
    <property type="evidence" value="ECO:0007669"/>
    <property type="project" value="UniProtKB-KW"/>
</dbReference>
<dbReference type="Pfam" id="PF00355">
    <property type="entry name" value="Rieske"/>
    <property type="match status" value="1"/>
</dbReference>
<feature type="domain" description="Rieske" evidence="5">
    <location>
        <begin position="3"/>
        <end position="98"/>
    </location>
</feature>
<sequence length="109" mass="12040">MFTKACDLNELREGKYEVVAVNRTLMVVVWPQGDQPRAFQGLCPHFKEPLADARFDGKNLTCSHHDWAFEGATGACIKGKPCTLAEYPLKIEGEEVLIDTDGVTPVFVG</sequence>
<proteinExistence type="predicted"/>
<dbReference type="Gene3D" id="2.102.10.10">
    <property type="entry name" value="Rieske [2Fe-2S] iron-sulphur domain"/>
    <property type="match status" value="1"/>
</dbReference>
<evidence type="ECO:0000313" key="7">
    <source>
        <dbReference type="Proteomes" id="UP000266313"/>
    </source>
</evidence>
<evidence type="ECO:0000313" key="6">
    <source>
        <dbReference type="EMBL" id="BBA37375.1"/>
    </source>
</evidence>
<dbReference type="AlphaFoldDB" id="A0A250L0G6"/>
<dbReference type="KEGG" id="mmai:sS8_5458"/>
<dbReference type="OrthoDB" id="9800167at2"/>
<keyword evidence="1" id="KW-0001">2Fe-2S</keyword>
<dbReference type="EMBL" id="AP017928">
    <property type="protein sequence ID" value="BBA37375.1"/>
    <property type="molecule type" value="Genomic_DNA"/>
</dbReference>
<dbReference type="GO" id="GO:0046872">
    <property type="term" value="F:metal ion binding"/>
    <property type="evidence" value="ECO:0007669"/>
    <property type="project" value="UniProtKB-KW"/>
</dbReference>
<name>A0A250L0G6_9GAMM</name>
<dbReference type="InterPro" id="IPR017941">
    <property type="entry name" value="Rieske_2Fe-2S"/>
</dbReference>
<accession>A0A250L0G6</accession>
<dbReference type="PROSITE" id="PS51296">
    <property type="entry name" value="RIESKE"/>
    <property type="match status" value="1"/>
</dbReference>
<keyword evidence="3" id="KW-0408">Iron</keyword>
<protein>
    <submittedName>
        <fullName evidence="6">Rieske 2Fe-2S family protein</fullName>
    </submittedName>
</protein>
<evidence type="ECO:0000256" key="2">
    <source>
        <dbReference type="ARBA" id="ARBA00022723"/>
    </source>
</evidence>
<organism evidence="6 7">
    <name type="scientific">Methylocaldum marinum</name>
    <dbReference type="NCBI Taxonomy" id="1432792"/>
    <lineage>
        <taxon>Bacteria</taxon>
        <taxon>Pseudomonadati</taxon>
        <taxon>Pseudomonadota</taxon>
        <taxon>Gammaproteobacteria</taxon>
        <taxon>Methylococcales</taxon>
        <taxon>Methylococcaceae</taxon>
        <taxon>Methylocaldum</taxon>
    </lineage>
</organism>
<evidence type="ECO:0000259" key="5">
    <source>
        <dbReference type="PROSITE" id="PS51296"/>
    </source>
</evidence>
<keyword evidence="2" id="KW-0479">Metal-binding</keyword>
<evidence type="ECO:0000256" key="1">
    <source>
        <dbReference type="ARBA" id="ARBA00022714"/>
    </source>
</evidence>
<gene>
    <name evidence="6" type="ORF">sS8_5458</name>
</gene>
<keyword evidence="7" id="KW-1185">Reference proteome</keyword>